<dbReference type="EMBL" id="JACXYZ010000001">
    <property type="protein sequence ID" value="MBD3923884.1"/>
    <property type="molecule type" value="Genomic_DNA"/>
</dbReference>
<name>A0ABR8NBR1_9ACTN</name>
<evidence type="ECO:0000313" key="2">
    <source>
        <dbReference type="Proteomes" id="UP000618818"/>
    </source>
</evidence>
<evidence type="ECO:0000313" key="1">
    <source>
        <dbReference type="EMBL" id="MBD3923884.1"/>
    </source>
</evidence>
<keyword evidence="2" id="KW-1185">Reference proteome</keyword>
<organism evidence="1 2">
    <name type="scientific">Nocardioides cavernae</name>
    <dbReference type="NCBI Taxonomy" id="1921566"/>
    <lineage>
        <taxon>Bacteria</taxon>
        <taxon>Bacillati</taxon>
        <taxon>Actinomycetota</taxon>
        <taxon>Actinomycetes</taxon>
        <taxon>Propionibacteriales</taxon>
        <taxon>Nocardioidaceae</taxon>
        <taxon>Nocardioides</taxon>
    </lineage>
</organism>
<proteinExistence type="predicted"/>
<evidence type="ECO:0008006" key="3">
    <source>
        <dbReference type="Google" id="ProtNLM"/>
    </source>
</evidence>
<comment type="caution">
    <text evidence="1">The sequence shown here is derived from an EMBL/GenBank/DDBJ whole genome shotgun (WGS) entry which is preliminary data.</text>
</comment>
<accession>A0ABR8NBR1</accession>
<sequence>MFAGLAGNNGTLQKLLGAFQTLKDAGASEGFMSSLFQSRNNEIAFGLAASGAPAMQAKAGQHVKS</sequence>
<reference evidence="1 2" key="1">
    <citation type="submission" date="2020-09" db="EMBL/GenBank/DDBJ databases">
        <title>novel species in genus Nocardioides.</title>
        <authorList>
            <person name="Zhang G."/>
        </authorList>
    </citation>
    <scope>NUCLEOTIDE SEQUENCE [LARGE SCALE GENOMIC DNA]</scope>
    <source>
        <strain evidence="1 2">KCTC 39551</strain>
    </source>
</reference>
<gene>
    <name evidence="1" type="ORF">IEZ26_04560</name>
</gene>
<protein>
    <recommendedName>
        <fullName evidence="3">WXG100 family type VII secretion target</fullName>
    </recommendedName>
</protein>
<dbReference type="Proteomes" id="UP000618818">
    <property type="component" value="Unassembled WGS sequence"/>
</dbReference>
<dbReference type="RefSeq" id="WP_191193711.1">
    <property type="nucleotide sequence ID" value="NZ_JACXYZ010000001.1"/>
</dbReference>